<accession>A0ABX8B647</accession>
<dbReference type="PROSITE" id="PS50006">
    <property type="entry name" value="FHA_DOMAIN"/>
    <property type="match status" value="1"/>
</dbReference>
<dbReference type="Proteomes" id="UP000677668">
    <property type="component" value="Chromosome 1"/>
</dbReference>
<reference evidence="3 4" key="1">
    <citation type="submission" date="2021-03" db="EMBL/GenBank/DDBJ databases">
        <title>Genomic and phenotypic characterization of Chloracidobacterium isolates provides evidence for multiple species.</title>
        <authorList>
            <person name="Saini M.K."/>
            <person name="Costas A.M.G."/>
            <person name="Tank M."/>
            <person name="Bryant D.A."/>
        </authorList>
    </citation>
    <scope>NUCLEOTIDE SEQUENCE [LARGE SCALE GENOMIC DNA]</scope>
    <source>
        <strain evidence="3 4">N</strain>
    </source>
</reference>
<feature type="domain" description="FHA" evidence="2">
    <location>
        <begin position="75"/>
        <end position="133"/>
    </location>
</feature>
<evidence type="ECO:0000256" key="1">
    <source>
        <dbReference type="SAM" id="MobiDB-lite"/>
    </source>
</evidence>
<feature type="compositionally biased region" description="Pro residues" evidence="1">
    <location>
        <begin position="1"/>
        <end position="20"/>
    </location>
</feature>
<evidence type="ECO:0000313" key="4">
    <source>
        <dbReference type="Proteomes" id="UP000677668"/>
    </source>
</evidence>
<organism evidence="3 4">
    <name type="scientific">Chloracidobacterium sp. N</name>
    <dbReference type="NCBI Taxonomy" id="2821540"/>
    <lineage>
        <taxon>Bacteria</taxon>
        <taxon>Pseudomonadati</taxon>
        <taxon>Acidobacteriota</taxon>
        <taxon>Terriglobia</taxon>
        <taxon>Terriglobales</taxon>
        <taxon>Acidobacteriaceae</taxon>
        <taxon>Chloracidobacterium</taxon>
        <taxon>Chloracidobacterium aggregatum</taxon>
    </lineage>
</organism>
<dbReference type="InterPro" id="IPR050923">
    <property type="entry name" value="Cell_Proc_Reg/RNA_Proc"/>
</dbReference>
<evidence type="ECO:0000259" key="2">
    <source>
        <dbReference type="PROSITE" id="PS50006"/>
    </source>
</evidence>
<keyword evidence="4" id="KW-1185">Reference proteome</keyword>
<dbReference type="PANTHER" id="PTHR23308">
    <property type="entry name" value="NUCLEAR INHIBITOR OF PROTEIN PHOSPHATASE-1"/>
    <property type="match status" value="1"/>
</dbReference>
<dbReference type="InterPro" id="IPR008984">
    <property type="entry name" value="SMAD_FHA_dom_sf"/>
</dbReference>
<proteinExistence type="predicted"/>
<name>A0ABX8B647_9BACT</name>
<dbReference type="Pfam" id="PF00498">
    <property type="entry name" value="FHA"/>
    <property type="match status" value="1"/>
</dbReference>
<feature type="region of interest" description="Disordered" evidence="1">
    <location>
        <begin position="1"/>
        <end position="55"/>
    </location>
</feature>
<dbReference type="SUPFAM" id="SSF49879">
    <property type="entry name" value="SMAD/FHA domain"/>
    <property type="match status" value="1"/>
</dbReference>
<dbReference type="SMART" id="SM00240">
    <property type="entry name" value="FHA"/>
    <property type="match status" value="1"/>
</dbReference>
<gene>
    <name evidence="3" type="ORF">J8C05_10710</name>
</gene>
<evidence type="ECO:0000313" key="3">
    <source>
        <dbReference type="EMBL" id="QUV95009.1"/>
    </source>
</evidence>
<dbReference type="Gene3D" id="2.60.200.20">
    <property type="match status" value="1"/>
</dbReference>
<dbReference type="EMBL" id="CP072642">
    <property type="protein sequence ID" value="QUV95009.1"/>
    <property type="molecule type" value="Genomic_DNA"/>
</dbReference>
<sequence length="161" mass="17176">MPAPPAMSSPPVTPAPPPVAAVPTASHPAPPQKTPTPGSPPPATSSTSSSVPRAKLVIQRGGTVGKEFLLTETESNIGRWDADGGIFPDVDLDQDDPEAKVSRRHARIVCQDGQYVLEDLGSTNGTFVNRGRRLLPGNRHPLNDGDEIIVGKTFLKFHYIR</sequence>
<dbReference type="InterPro" id="IPR000253">
    <property type="entry name" value="FHA_dom"/>
</dbReference>
<dbReference type="CDD" id="cd00060">
    <property type="entry name" value="FHA"/>
    <property type="match status" value="1"/>
</dbReference>
<feature type="compositionally biased region" description="Pro residues" evidence="1">
    <location>
        <begin position="28"/>
        <end position="43"/>
    </location>
</feature>
<protein>
    <submittedName>
        <fullName evidence="3">FHA domain-containing protein</fullName>
    </submittedName>
</protein>